<evidence type="ECO:0000259" key="1">
    <source>
        <dbReference type="Pfam" id="PF00294"/>
    </source>
</evidence>
<dbReference type="SUPFAM" id="SSF53613">
    <property type="entry name" value="Ribokinase-like"/>
    <property type="match status" value="1"/>
</dbReference>
<evidence type="ECO:0000313" key="3">
    <source>
        <dbReference type="Proteomes" id="UP000273807"/>
    </source>
</evidence>
<dbReference type="InterPro" id="IPR011611">
    <property type="entry name" value="PfkB_dom"/>
</dbReference>
<dbReference type="EMBL" id="RBED01000074">
    <property type="protein sequence ID" value="RNL57476.1"/>
    <property type="molecule type" value="Genomic_DNA"/>
</dbReference>
<accession>A0A3N0C461</accession>
<dbReference type="Pfam" id="PF00294">
    <property type="entry name" value="PfkB"/>
    <property type="match status" value="1"/>
</dbReference>
<dbReference type="Gene3D" id="3.40.1190.20">
    <property type="match status" value="1"/>
</dbReference>
<feature type="domain" description="Carbohydrate kinase PfkB" evidence="1">
    <location>
        <begin position="9"/>
        <end position="77"/>
    </location>
</feature>
<gene>
    <name evidence="2" type="ORF">D7003_06895</name>
</gene>
<dbReference type="OrthoDB" id="9802699at2"/>
<comment type="caution">
    <text evidence="2">The sequence shown here is derived from an EMBL/GenBank/DDBJ whole genome shotgun (WGS) entry which is preliminary data.</text>
</comment>
<evidence type="ECO:0000313" key="2">
    <source>
        <dbReference type="EMBL" id="RNL57476.1"/>
    </source>
</evidence>
<proteinExistence type="predicted"/>
<protein>
    <recommendedName>
        <fullName evidence="1">Carbohydrate kinase PfkB domain-containing protein</fullName>
    </recommendedName>
</protein>
<reference evidence="2 3" key="1">
    <citation type="submission" date="2018-10" db="EMBL/GenBank/DDBJ databases">
        <title>Genome sequencing of Arthrobacter oryzae TNB02.</title>
        <authorList>
            <person name="Cho Y.-J."/>
            <person name="Cho A."/>
            <person name="Kim O.-S."/>
        </authorList>
    </citation>
    <scope>NUCLEOTIDE SEQUENCE [LARGE SCALE GENOMIC DNA]</scope>
    <source>
        <strain evidence="2 3">TNB02</strain>
    </source>
</reference>
<dbReference type="Proteomes" id="UP000273807">
    <property type="component" value="Unassembled WGS sequence"/>
</dbReference>
<dbReference type="AlphaFoldDB" id="A0A3N0C461"/>
<name>A0A3N0C461_9MICC</name>
<sequence>MSAAPDLLTFGEFMVSLRSAGPLSAGGSLGMHVAGAESNVAVGVARLGHRVAWAGVVGADPHGQFILRQLRSEGIRLHPGDKPGIGVDFNEEAAAAFPYQQAYLPYNRLVDGTVHDWWRWRKPKRSRTEAPRLAVRDRPGFPEDRLSVSGSVDSGY</sequence>
<organism evidence="2 3">
    <name type="scientific">Arthrobacter oryzae</name>
    <dbReference type="NCBI Taxonomy" id="409290"/>
    <lineage>
        <taxon>Bacteria</taxon>
        <taxon>Bacillati</taxon>
        <taxon>Actinomycetota</taxon>
        <taxon>Actinomycetes</taxon>
        <taxon>Micrococcales</taxon>
        <taxon>Micrococcaceae</taxon>
        <taxon>Arthrobacter</taxon>
    </lineage>
</organism>
<dbReference type="InterPro" id="IPR029056">
    <property type="entry name" value="Ribokinase-like"/>
</dbReference>
<keyword evidence="3" id="KW-1185">Reference proteome</keyword>